<accession>A0A8S1DNI7</accession>
<dbReference type="GO" id="GO:0005576">
    <property type="term" value="C:extracellular region"/>
    <property type="evidence" value="ECO:0007669"/>
    <property type="project" value="UniProtKB-SubCell"/>
</dbReference>
<dbReference type="EMBL" id="CADEPI010000333">
    <property type="protein sequence ID" value="CAB3384009.1"/>
    <property type="molecule type" value="Genomic_DNA"/>
</dbReference>
<dbReference type="PANTHER" id="PTHR10009:SF18">
    <property type="entry name" value="PROTEIN YELLOW-LIKE PROTEIN"/>
    <property type="match status" value="1"/>
</dbReference>
<dbReference type="Gene3D" id="2.120.10.30">
    <property type="entry name" value="TolB, C-terminal domain"/>
    <property type="match status" value="1"/>
</dbReference>
<dbReference type="InterPro" id="IPR017996">
    <property type="entry name" value="MRJP/yellow-related"/>
</dbReference>
<protein>
    <recommendedName>
        <fullName evidence="6">Bee-milk protein</fullName>
    </recommendedName>
</protein>
<evidence type="ECO:0000256" key="1">
    <source>
        <dbReference type="ARBA" id="ARBA00004613"/>
    </source>
</evidence>
<gene>
    <name evidence="4" type="ORF">CLODIP_2_CD11617</name>
</gene>
<evidence type="ECO:0000313" key="4">
    <source>
        <dbReference type="EMBL" id="CAB3384009.1"/>
    </source>
</evidence>
<dbReference type="InterPro" id="IPR011042">
    <property type="entry name" value="6-blade_b-propeller_TolB-like"/>
</dbReference>
<comment type="caution">
    <text evidence="4">The sequence shown here is derived from an EMBL/GenBank/DDBJ whole genome shotgun (WGS) entry which is preliminary data.</text>
</comment>
<dbReference type="Proteomes" id="UP000494165">
    <property type="component" value="Unassembled WGS sequence"/>
</dbReference>
<dbReference type="OrthoDB" id="9977471at2759"/>
<evidence type="ECO:0008006" key="6">
    <source>
        <dbReference type="Google" id="ProtNLM"/>
    </source>
</evidence>
<organism evidence="4 5">
    <name type="scientific">Cloeon dipterum</name>
    <dbReference type="NCBI Taxonomy" id="197152"/>
    <lineage>
        <taxon>Eukaryota</taxon>
        <taxon>Metazoa</taxon>
        <taxon>Ecdysozoa</taxon>
        <taxon>Arthropoda</taxon>
        <taxon>Hexapoda</taxon>
        <taxon>Insecta</taxon>
        <taxon>Pterygota</taxon>
        <taxon>Palaeoptera</taxon>
        <taxon>Ephemeroptera</taxon>
        <taxon>Pisciforma</taxon>
        <taxon>Baetidae</taxon>
        <taxon>Cloeon</taxon>
    </lineage>
</organism>
<reference evidence="4 5" key="1">
    <citation type="submission" date="2020-04" db="EMBL/GenBank/DDBJ databases">
        <authorList>
            <person name="Alioto T."/>
            <person name="Alioto T."/>
            <person name="Gomez Garrido J."/>
        </authorList>
    </citation>
    <scope>NUCLEOTIDE SEQUENCE [LARGE SCALE GENOMIC DNA]</scope>
</reference>
<comment type="subcellular location">
    <subcellularLocation>
        <location evidence="1">Secreted</location>
    </subcellularLocation>
</comment>
<evidence type="ECO:0000256" key="3">
    <source>
        <dbReference type="ARBA" id="ARBA00022525"/>
    </source>
</evidence>
<keyword evidence="3" id="KW-0964">Secreted</keyword>
<dbReference type="Pfam" id="PF03022">
    <property type="entry name" value="MRJP"/>
    <property type="match status" value="2"/>
</dbReference>
<dbReference type="AlphaFoldDB" id="A0A8S1DNI7"/>
<dbReference type="PANTHER" id="PTHR10009">
    <property type="entry name" value="PROTEIN YELLOW-RELATED"/>
    <property type="match status" value="1"/>
</dbReference>
<sequence length="378" mass="42111">MSALRVNPDPENSSAPSLLVGSMAPFLVAILLLGVSSLATGANFNQVFQWDELDYEWPSEAHRTQALENGSFKPENILPLYIAVHGTRLFLSLHKENGIPATLVSLPTSSPTSASPKLTPFPSWDMHLNGTGNCSKIRFVEGLQVDSVGRLWVLNLESSDCNTTLLIFNLNTNEIELIHRFPSSEPINDFVIDETANGTFAYISRSGGQRIVVFSLERNQSWTVDTPGIEESSAALSLKKEQLYLGNMDSKELFSIPVTALRNGSRTSNPELIGKWTGKPYKMLTDNHGKLYVTFDRENYISTWITSQPFQEQRFHEVAGLNFSWPFTLALDKNGTLWVTVFDQNRKPRYRLLKDADQATSVEDSPGCSSLCRKKDAA</sequence>
<name>A0A8S1DNI7_9INSE</name>
<evidence type="ECO:0000313" key="5">
    <source>
        <dbReference type="Proteomes" id="UP000494165"/>
    </source>
</evidence>
<dbReference type="SUPFAM" id="SSF101898">
    <property type="entry name" value="NHL repeat"/>
    <property type="match status" value="1"/>
</dbReference>
<keyword evidence="5" id="KW-1185">Reference proteome</keyword>
<evidence type="ECO:0000256" key="2">
    <source>
        <dbReference type="ARBA" id="ARBA00009127"/>
    </source>
</evidence>
<proteinExistence type="inferred from homology"/>
<comment type="similarity">
    <text evidence="2">Belongs to the major royal jelly protein family.</text>
</comment>